<comment type="similarity">
    <text evidence="2">Belongs to the major facilitator superfamily. Organophosphate:Pi antiporter (OPA) (TC 2.A.1.4) family.</text>
</comment>
<evidence type="ECO:0000256" key="3">
    <source>
        <dbReference type="ARBA" id="ARBA00022692"/>
    </source>
</evidence>
<dbReference type="GO" id="GO:0035435">
    <property type="term" value="P:phosphate ion transmembrane transport"/>
    <property type="evidence" value="ECO:0007669"/>
    <property type="project" value="TreeGrafter"/>
</dbReference>
<evidence type="ECO:0000259" key="7">
    <source>
        <dbReference type="PROSITE" id="PS50850"/>
    </source>
</evidence>
<feature type="transmembrane region" description="Helical" evidence="6">
    <location>
        <begin position="171"/>
        <end position="195"/>
    </location>
</feature>
<feature type="transmembrane region" description="Helical" evidence="6">
    <location>
        <begin position="6"/>
        <end position="24"/>
    </location>
</feature>
<dbReference type="InterPro" id="IPR000849">
    <property type="entry name" value="Sugar_P_transporter"/>
</dbReference>
<dbReference type="SUPFAM" id="SSF103473">
    <property type="entry name" value="MFS general substrate transporter"/>
    <property type="match status" value="1"/>
</dbReference>
<keyword evidence="4 6" id="KW-1133">Transmembrane helix</keyword>
<dbReference type="PANTHER" id="PTHR43826:SF3">
    <property type="entry name" value="GLUCOSE-6-PHOSPHATE EXCHANGER SLC37A4"/>
    <property type="match status" value="1"/>
</dbReference>
<dbReference type="GO" id="GO:0061513">
    <property type="term" value="F:glucose 6-phosphate:phosphate antiporter activity"/>
    <property type="evidence" value="ECO:0007669"/>
    <property type="project" value="TreeGrafter"/>
</dbReference>
<evidence type="ECO:0000313" key="9">
    <source>
        <dbReference type="Proteomes" id="UP000728032"/>
    </source>
</evidence>
<feature type="transmembrane region" description="Helical" evidence="6">
    <location>
        <begin position="60"/>
        <end position="79"/>
    </location>
</feature>
<accession>A0A7R9LP78</accession>
<dbReference type="AlphaFoldDB" id="A0A7R9LP78"/>
<feature type="domain" description="Major facilitator superfamily (MFS) profile" evidence="7">
    <location>
        <begin position="14"/>
        <end position="425"/>
    </location>
</feature>
<keyword evidence="3 6" id="KW-0812">Transmembrane</keyword>
<dbReference type="EMBL" id="CAJPVJ010001974">
    <property type="protein sequence ID" value="CAG2165594.1"/>
    <property type="molecule type" value="Genomic_DNA"/>
</dbReference>
<organism evidence="8">
    <name type="scientific">Oppiella nova</name>
    <dbReference type="NCBI Taxonomy" id="334625"/>
    <lineage>
        <taxon>Eukaryota</taxon>
        <taxon>Metazoa</taxon>
        <taxon>Ecdysozoa</taxon>
        <taxon>Arthropoda</taxon>
        <taxon>Chelicerata</taxon>
        <taxon>Arachnida</taxon>
        <taxon>Acari</taxon>
        <taxon>Acariformes</taxon>
        <taxon>Sarcoptiformes</taxon>
        <taxon>Oribatida</taxon>
        <taxon>Brachypylina</taxon>
        <taxon>Oppioidea</taxon>
        <taxon>Oppiidae</taxon>
        <taxon>Oppiella</taxon>
    </lineage>
</organism>
<dbReference type="PANTHER" id="PTHR43826">
    <property type="entry name" value="GLUCOSE-6-PHOSPHATE EXCHANGER SLC37A4"/>
    <property type="match status" value="1"/>
</dbReference>
<dbReference type="Gene3D" id="1.20.1250.20">
    <property type="entry name" value="MFS general substrate transporter like domains"/>
    <property type="match status" value="2"/>
</dbReference>
<protein>
    <recommendedName>
        <fullName evidence="7">Major facilitator superfamily (MFS) profile domain-containing protein</fullName>
    </recommendedName>
</protein>
<keyword evidence="5 6" id="KW-0472">Membrane</keyword>
<feature type="transmembrane region" description="Helical" evidence="6">
    <location>
        <begin position="348"/>
        <end position="371"/>
    </location>
</feature>
<dbReference type="GO" id="GO:0005789">
    <property type="term" value="C:endoplasmic reticulum membrane"/>
    <property type="evidence" value="ECO:0007669"/>
    <property type="project" value="TreeGrafter"/>
</dbReference>
<dbReference type="Proteomes" id="UP000728032">
    <property type="component" value="Unassembled WGS sequence"/>
</dbReference>
<dbReference type="InterPro" id="IPR020846">
    <property type="entry name" value="MFS_dom"/>
</dbReference>
<keyword evidence="9" id="KW-1185">Reference proteome</keyword>
<reference evidence="8" key="1">
    <citation type="submission" date="2020-11" db="EMBL/GenBank/DDBJ databases">
        <authorList>
            <person name="Tran Van P."/>
        </authorList>
    </citation>
    <scope>NUCLEOTIDE SEQUENCE</scope>
</reference>
<feature type="transmembrane region" description="Helical" evidence="6">
    <location>
        <begin position="266"/>
        <end position="287"/>
    </location>
</feature>
<gene>
    <name evidence="8" type="ORF">ONB1V03_LOCUS5133</name>
</gene>
<dbReference type="InterPro" id="IPR051337">
    <property type="entry name" value="OPA_Antiporter"/>
</dbReference>
<dbReference type="PROSITE" id="PS50850">
    <property type="entry name" value="MFS"/>
    <property type="match status" value="1"/>
</dbReference>
<dbReference type="Pfam" id="PF07690">
    <property type="entry name" value="MFS_1"/>
    <property type="match status" value="1"/>
</dbReference>
<dbReference type="InterPro" id="IPR036259">
    <property type="entry name" value="MFS_trans_sf"/>
</dbReference>
<evidence type="ECO:0000256" key="4">
    <source>
        <dbReference type="ARBA" id="ARBA00022989"/>
    </source>
</evidence>
<evidence type="ECO:0000313" key="8">
    <source>
        <dbReference type="EMBL" id="CAD7645291.1"/>
    </source>
</evidence>
<evidence type="ECO:0000256" key="2">
    <source>
        <dbReference type="ARBA" id="ARBA00009598"/>
    </source>
</evidence>
<evidence type="ECO:0000256" key="5">
    <source>
        <dbReference type="ARBA" id="ARBA00023136"/>
    </source>
</evidence>
<comment type="subcellular location">
    <subcellularLocation>
        <location evidence="1">Endomembrane system</location>
        <topology evidence="1">Multi-pass membrane protein</topology>
    </subcellularLocation>
</comment>
<dbReference type="EMBL" id="OC916799">
    <property type="protein sequence ID" value="CAD7645291.1"/>
    <property type="molecule type" value="Genomic_DNA"/>
</dbReference>
<feature type="transmembrane region" description="Helical" evidence="6">
    <location>
        <begin position="315"/>
        <end position="336"/>
    </location>
</feature>
<evidence type="ECO:0000256" key="1">
    <source>
        <dbReference type="ARBA" id="ARBA00004127"/>
    </source>
</evidence>
<evidence type="ECO:0000256" key="6">
    <source>
        <dbReference type="SAM" id="Phobius"/>
    </source>
</evidence>
<feature type="transmembrane region" description="Helical" evidence="6">
    <location>
        <begin position="86"/>
        <end position="105"/>
    </location>
</feature>
<dbReference type="PIRSF" id="PIRSF002808">
    <property type="entry name" value="Hexose_phosphate_transp"/>
    <property type="match status" value="1"/>
</dbReference>
<sequence>MAGQSFVKILGFRMLIEFILVLLLQTANIITNLCTINDCVTLVFPQLIQEGLTQQNAGTIVSSQSIAMAIITFTAGILSDRLAAKHMVCFGLIVCGVSTLLFSTGTTVTQYSIYWFLNGLGQGFSLPSLLKLTKENSSPVRFATNWSVVLISVNFAGVSNPFITAYLSQTYYWRTSVIISGVLTLMVATLCLVLLETPAKDASGVDTNKQQNNGNDKQNDNTRVIDILQYPLLWMCIISRFVVAVSRQGVSDWSQIYLVSEQHLDVYMSSMFISLVEIGGICGKLIAGRISDMLLKRRLAATGAHSGADQSTLKLMARLPVSIAMLSFNALALHLYCFHIRHNTSLPVLAITALLIGINTSGNVVNLSVIATEISPKRAGLCSSLVNLAAKVGGIFTGLPLSLIANTYSWNMAFILIEIYACACK</sequence>
<feature type="transmembrane region" description="Helical" evidence="6">
    <location>
        <begin position="142"/>
        <end position="159"/>
    </location>
</feature>
<name>A0A7R9LP78_9ACAR</name>
<dbReference type="OrthoDB" id="6503241at2759"/>
<dbReference type="InterPro" id="IPR011701">
    <property type="entry name" value="MFS"/>
</dbReference>
<proteinExistence type="inferred from homology"/>